<dbReference type="CDD" id="cd07814">
    <property type="entry name" value="SRPBCC_CalC_Aha1-like"/>
    <property type="match status" value="1"/>
</dbReference>
<dbReference type="SUPFAM" id="SSF55961">
    <property type="entry name" value="Bet v1-like"/>
    <property type="match status" value="1"/>
</dbReference>
<protein>
    <submittedName>
        <fullName evidence="3">SRPBCC domain-containing protein</fullName>
    </submittedName>
</protein>
<dbReference type="RefSeq" id="WP_243536890.1">
    <property type="nucleotide sequence ID" value="NZ_CP093442.1"/>
</dbReference>
<evidence type="ECO:0000313" key="3">
    <source>
        <dbReference type="EMBL" id="UOF00716.1"/>
    </source>
</evidence>
<dbReference type="EMBL" id="CP093442">
    <property type="protein sequence ID" value="UOF00716.1"/>
    <property type="molecule type" value="Genomic_DNA"/>
</dbReference>
<dbReference type="Proteomes" id="UP000830116">
    <property type="component" value="Chromosome"/>
</dbReference>
<dbReference type="Pfam" id="PF08327">
    <property type="entry name" value="AHSA1"/>
    <property type="match status" value="1"/>
</dbReference>
<reference evidence="3" key="1">
    <citation type="submission" date="2022-03" db="EMBL/GenBank/DDBJ databases">
        <title>Genome Identification and Characterization of new species Bdellovibrio reynosense LBG001 sp. nov. from a Mexico soil sample.</title>
        <authorList>
            <person name="Camilli A."/>
            <person name="Ajao Y."/>
            <person name="Guo X."/>
        </authorList>
    </citation>
    <scope>NUCLEOTIDE SEQUENCE</scope>
    <source>
        <strain evidence="3">LBG001</strain>
    </source>
</reference>
<comment type="similarity">
    <text evidence="1">Belongs to the AHA1 family.</text>
</comment>
<dbReference type="InterPro" id="IPR013538">
    <property type="entry name" value="ASHA1/2-like_C"/>
</dbReference>
<evidence type="ECO:0000256" key="1">
    <source>
        <dbReference type="ARBA" id="ARBA00006817"/>
    </source>
</evidence>
<dbReference type="InterPro" id="IPR023393">
    <property type="entry name" value="START-like_dom_sf"/>
</dbReference>
<keyword evidence="4" id="KW-1185">Reference proteome</keyword>
<proteinExistence type="inferred from homology"/>
<dbReference type="Gene3D" id="3.30.530.20">
    <property type="match status" value="1"/>
</dbReference>
<evidence type="ECO:0000259" key="2">
    <source>
        <dbReference type="Pfam" id="PF08327"/>
    </source>
</evidence>
<gene>
    <name evidence="3" type="ORF">MNR06_13520</name>
</gene>
<feature type="domain" description="Activator of Hsp90 ATPase homologue 1/2-like C-terminal" evidence="2">
    <location>
        <begin position="15"/>
        <end position="140"/>
    </location>
</feature>
<evidence type="ECO:0000313" key="4">
    <source>
        <dbReference type="Proteomes" id="UP000830116"/>
    </source>
</evidence>
<sequence>MKEVIELSIIVKCTTGELWHALTDSDELENWWGEDIKLQPKVGGSFREEWQDDDGNDQVASGKVLSVKDKKEITFTWKEKDWPRSAVTECKFTIGTKEKKSFLTVKHSGWETLPEDRRAKVMKDFKVGWQYHLKELKEYLDF</sequence>
<accession>A0ABY4CAK3</accession>
<organism evidence="3 4">
    <name type="scientific">Bdellovibrio reynosensis</name>
    <dbReference type="NCBI Taxonomy" id="2835041"/>
    <lineage>
        <taxon>Bacteria</taxon>
        <taxon>Pseudomonadati</taxon>
        <taxon>Bdellovibrionota</taxon>
        <taxon>Bdellovibrionia</taxon>
        <taxon>Bdellovibrionales</taxon>
        <taxon>Pseudobdellovibrionaceae</taxon>
        <taxon>Bdellovibrio</taxon>
    </lineage>
</organism>
<name>A0ABY4CAK3_9BACT</name>